<dbReference type="EMBL" id="JBGLYH010000018">
    <property type="protein sequence ID" value="MEZ7196738.1"/>
    <property type="molecule type" value="Genomic_DNA"/>
</dbReference>
<dbReference type="PANTHER" id="PTHR43130">
    <property type="entry name" value="ARAC-FAMILY TRANSCRIPTIONAL REGULATOR"/>
    <property type="match status" value="1"/>
</dbReference>
<dbReference type="SMART" id="SM00342">
    <property type="entry name" value="HTH_ARAC"/>
    <property type="match status" value="1"/>
</dbReference>
<evidence type="ECO:0000313" key="4">
    <source>
        <dbReference type="EMBL" id="MEZ7196738.1"/>
    </source>
</evidence>
<dbReference type="Proteomes" id="UP001568698">
    <property type="component" value="Unassembled WGS sequence"/>
</dbReference>
<evidence type="ECO:0000256" key="1">
    <source>
        <dbReference type="ARBA" id="ARBA00023015"/>
    </source>
</evidence>
<accession>A0ABV4K4H1</accession>
<dbReference type="RefSeq" id="WP_371386260.1">
    <property type="nucleotide sequence ID" value="NZ_JBGLYH010000018.1"/>
</dbReference>
<proteinExistence type="predicted"/>
<reference evidence="4 5" key="1">
    <citation type="submission" date="2024-08" db="EMBL/GenBank/DDBJ databases">
        <title>Sulfate-reducing bacteria isolated from formation water of the oil field in Kazakhstan and description of Pseudodesulfovibrio sp.</title>
        <authorList>
            <person name="Bidzhieva S.K."/>
            <person name="Tourova T.P."/>
            <person name="Grouzdev D.S."/>
            <person name="Beletsky A.V."/>
            <person name="Sokolova D.S."/>
            <person name="Samigullina S.R."/>
            <person name="Poltaraus A.B."/>
            <person name="Avtukh A.N."/>
            <person name="Tereshina V.M."/>
            <person name="Zhaparov N.S."/>
            <person name="Mardanov A.V."/>
            <person name="Nazina T.N."/>
        </authorList>
    </citation>
    <scope>NUCLEOTIDE SEQUENCE [LARGE SCALE GENOMIC DNA]</scope>
    <source>
        <strain evidence="4 5">9FUS</strain>
    </source>
</reference>
<evidence type="ECO:0000259" key="3">
    <source>
        <dbReference type="PROSITE" id="PS01124"/>
    </source>
</evidence>
<dbReference type="InterPro" id="IPR002818">
    <property type="entry name" value="DJ-1/PfpI"/>
</dbReference>
<evidence type="ECO:0000256" key="2">
    <source>
        <dbReference type="ARBA" id="ARBA00023163"/>
    </source>
</evidence>
<comment type="caution">
    <text evidence="4">The sequence shown here is derived from an EMBL/GenBank/DDBJ whole genome shotgun (WGS) entry which is preliminary data.</text>
</comment>
<keyword evidence="1" id="KW-0805">Transcription regulation</keyword>
<dbReference type="InterPro" id="IPR052158">
    <property type="entry name" value="INH-QAR"/>
</dbReference>
<keyword evidence="5" id="KW-1185">Reference proteome</keyword>
<dbReference type="SUPFAM" id="SSF52317">
    <property type="entry name" value="Class I glutamine amidotransferase-like"/>
    <property type="match status" value="1"/>
</dbReference>
<protein>
    <submittedName>
        <fullName evidence="4">GlxA family transcriptional regulator</fullName>
    </submittedName>
</protein>
<dbReference type="Pfam" id="PF12833">
    <property type="entry name" value="HTH_18"/>
    <property type="match status" value="1"/>
</dbReference>
<dbReference type="PANTHER" id="PTHR43130:SF3">
    <property type="entry name" value="HTH-TYPE TRANSCRIPTIONAL REGULATOR RV1931C"/>
    <property type="match status" value="1"/>
</dbReference>
<sequence>MKAGTEHNQVQMVMEMQKAGNVDSDLLNVVIFAPPPVLELDVTGPLNVFQAANKIVAGKRGYKVVLATSGPDMSVAGTSGCTLVAHRLIAEIHDDVDTLLVAGGRGAMRGSSPEVLDWLRFMASRVRRIGSVCTGAFLLAEAGLLDGRRATTHWEYAQKFASRYPKVRVDADPIWIQDGNIYTSAGVTSGMDLSLRFVEEDFGGMAALDVARRLVLYLRRPGGQAQFSVSLSQQRSVSSPLFELQAWMSENIGGDLSVEALASRVAMSPRNFARVFVREMGITPARYVERLRLEAARQHLEVSESVSVKEVADRCGFRSAELMRRAFVRAFGVSPLSYREHFGTL</sequence>
<keyword evidence="2" id="KW-0804">Transcription</keyword>
<dbReference type="Gene3D" id="3.40.50.880">
    <property type="match status" value="1"/>
</dbReference>
<dbReference type="InterPro" id="IPR018060">
    <property type="entry name" value="HTH_AraC"/>
</dbReference>
<dbReference type="Pfam" id="PF01965">
    <property type="entry name" value="DJ-1_PfpI"/>
    <property type="match status" value="1"/>
</dbReference>
<dbReference type="SUPFAM" id="SSF46689">
    <property type="entry name" value="Homeodomain-like"/>
    <property type="match status" value="2"/>
</dbReference>
<dbReference type="PROSITE" id="PS01124">
    <property type="entry name" value="HTH_ARAC_FAMILY_2"/>
    <property type="match status" value="1"/>
</dbReference>
<organism evidence="4 5">
    <name type="scientific">Pseudodesulfovibrio karagichevae</name>
    <dbReference type="NCBI Taxonomy" id="3239305"/>
    <lineage>
        <taxon>Bacteria</taxon>
        <taxon>Pseudomonadati</taxon>
        <taxon>Thermodesulfobacteriota</taxon>
        <taxon>Desulfovibrionia</taxon>
        <taxon>Desulfovibrionales</taxon>
        <taxon>Desulfovibrionaceae</taxon>
    </lineage>
</organism>
<name>A0ABV4K4H1_9BACT</name>
<dbReference type="Gene3D" id="1.10.10.60">
    <property type="entry name" value="Homeodomain-like"/>
    <property type="match status" value="2"/>
</dbReference>
<feature type="domain" description="HTH araC/xylS-type" evidence="3">
    <location>
        <begin position="242"/>
        <end position="341"/>
    </location>
</feature>
<dbReference type="InterPro" id="IPR009057">
    <property type="entry name" value="Homeodomain-like_sf"/>
</dbReference>
<evidence type="ECO:0000313" key="5">
    <source>
        <dbReference type="Proteomes" id="UP001568698"/>
    </source>
</evidence>
<gene>
    <name evidence="4" type="ORF">AB6M95_08265</name>
</gene>
<dbReference type="CDD" id="cd03137">
    <property type="entry name" value="GATase1_AraC_1"/>
    <property type="match status" value="1"/>
</dbReference>
<dbReference type="InterPro" id="IPR029062">
    <property type="entry name" value="Class_I_gatase-like"/>
</dbReference>